<organism evidence="1 2">
    <name type="scientific">Mesorhizobium plurifarium</name>
    <dbReference type="NCBI Taxonomy" id="69974"/>
    <lineage>
        <taxon>Bacteria</taxon>
        <taxon>Pseudomonadati</taxon>
        <taxon>Pseudomonadota</taxon>
        <taxon>Alphaproteobacteria</taxon>
        <taxon>Hyphomicrobiales</taxon>
        <taxon>Phyllobacteriaceae</taxon>
        <taxon>Mesorhizobium</taxon>
    </lineage>
</organism>
<accession>A0A090DWE4</accession>
<dbReference type="Pfam" id="PF20137">
    <property type="entry name" value="BubE"/>
    <property type="match status" value="1"/>
</dbReference>
<proteinExistence type="predicted"/>
<reference evidence="2" key="1">
    <citation type="submission" date="2014-08" db="EMBL/GenBank/DDBJ databases">
        <authorList>
            <person name="Moulin L."/>
        </authorList>
    </citation>
    <scope>NUCLEOTIDE SEQUENCE [LARGE SCALE GENOMIC DNA]</scope>
</reference>
<evidence type="ECO:0000313" key="2">
    <source>
        <dbReference type="Proteomes" id="UP000045285"/>
    </source>
</evidence>
<dbReference type="AlphaFoldDB" id="A0A090DWE4"/>
<keyword evidence="2" id="KW-1185">Reference proteome</keyword>
<dbReference type="Proteomes" id="UP000045285">
    <property type="component" value="Unassembled WGS sequence"/>
</dbReference>
<protein>
    <submittedName>
        <fullName evidence="1">Uncharacterized protein</fullName>
    </submittedName>
</protein>
<evidence type="ECO:0000313" key="1">
    <source>
        <dbReference type="EMBL" id="CDX21301.1"/>
    </source>
</evidence>
<sequence length="134" mass="15090">MTEFRLAKVHYVPAELEPGVLYVSDEYKIAMHLCACGCGSKVPVSLGPAGWTVTERNGKPTIRPSIGSGQLPCHSHYFITNGQVEWLRAMSAAQTVAALKFDHSRREAHYRDLNRRSRWWGRLWKRLLGLIGLG</sequence>
<name>A0A090DWE4_MESPL</name>
<dbReference type="EMBL" id="CCMZ01000029">
    <property type="protein sequence ID" value="CDX21301.1"/>
    <property type="molecule type" value="Genomic_DNA"/>
</dbReference>
<gene>
    <name evidence="1" type="ORF">MPL3356_350042</name>
</gene>
<dbReference type="InterPro" id="IPR045384">
    <property type="entry name" value="DUF6527"/>
</dbReference>